<organism evidence="3 4">
    <name type="scientific">Pantherophis guttatus</name>
    <name type="common">Corn snake</name>
    <name type="synonym">Elaphe guttata</name>
    <dbReference type="NCBI Taxonomy" id="94885"/>
    <lineage>
        <taxon>Eukaryota</taxon>
        <taxon>Metazoa</taxon>
        <taxon>Chordata</taxon>
        <taxon>Craniata</taxon>
        <taxon>Vertebrata</taxon>
        <taxon>Euteleostomi</taxon>
        <taxon>Lepidosauria</taxon>
        <taxon>Squamata</taxon>
        <taxon>Bifurcata</taxon>
        <taxon>Unidentata</taxon>
        <taxon>Episquamata</taxon>
        <taxon>Toxicofera</taxon>
        <taxon>Serpentes</taxon>
        <taxon>Colubroidea</taxon>
        <taxon>Colubridae</taxon>
        <taxon>Colubrinae</taxon>
        <taxon>Pantherophis</taxon>
    </lineage>
</organism>
<dbReference type="Proteomes" id="UP001652622">
    <property type="component" value="Unplaced"/>
</dbReference>
<keyword evidence="1" id="KW-0175">Coiled coil</keyword>
<feature type="coiled-coil region" evidence="1">
    <location>
        <begin position="54"/>
        <end position="120"/>
    </location>
</feature>
<evidence type="ECO:0000256" key="1">
    <source>
        <dbReference type="SAM" id="Coils"/>
    </source>
</evidence>
<protein>
    <submittedName>
        <fullName evidence="4">Uncharacterized protein LOC117654732 isoform X1</fullName>
    </submittedName>
</protein>
<evidence type="ECO:0000256" key="2">
    <source>
        <dbReference type="SAM" id="MobiDB-lite"/>
    </source>
</evidence>
<name>A0A6P9AJ92_PANGU</name>
<proteinExistence type="predicted"/>
<evidence type="ECO:0000313" key="3">
    <source>
        <dbReference type="Proteomes" id="UP001652622"/>
    </source>
</evidence>
<keyword evidence="3" id="KW-1185">Reference proteome</keyword>
<evidence type="ECO:0000313" key="4">
    <source>
        <dbReference type="RefSeq" id="XP_034257480.1"/>
    </source>
</evidence>
<accession>A0A6P9AJ92</accession>
<dbReference type="KEGG" id="pgut:117654732"/>
<dbReference type="OMA" id="WEERHEQ"/>
<feature type="region of interest" description="Disordered" evidence="2">
    <location>
        <begin position="155"/>
        <end position="222"/>
    </location>
</feature>
<dbReference type="GeneID" id="117654732"/>
<dbReference type="RefSeq" id="XP_034257480.1">
    <property type="nucleotide sequence ID" value="XM_034401589.2"/>
</dbReference>
<dbReference type="InParanoid" id="A0A6P9AJ92"/>
<feature type="compositionally biased region" description="Basic and acidic residues" evidence="2">
    <location>
        <begin position="183"/>
        <end position="196"/>
    </location>
</feature>
<dbReference type="AlphaFoldDB" id="A0A6P9AJ92"/>
<sequence>MAEKCGDGIHSVECLEKNFMALQKKMEEDFSQVETIQTKVKALSADWEERHQQLKIEQEKVAELEAQIKQLNTKQEEVMASLQADMLRAASQIQEKEGLAERLRSEVAFLEKRVRVACQEAAGSAAELEKGAHEARLALEATLSTLCPQLDREEVVSETLQPEQEAPPPPPREQFLCGQDTECPGKAEGVEAKAEEALQGQPQEAVGGLQEEAEPRASGGVGVTSSTDLLALERHALGPWSHRSGEQAAFRSPLGFQKCREVFESPFWERLLQLERGENCTSVCYHGLF</sequence>
<gene>
    <name evidence="4" type="primary">LOC117654732</name>
</gene>
<reference evidence="4" key="1">
    <citation type="submission" date="2025-08" db="UniProtKB">
        <authorList>
            <consortium name="RefSeq"/>
        </authorList>
    </citation>
    <scope>IDENTIFICATION</scope>
    <source>
        <tissue evidence="4">Blood</tissue>
    </source>
</reference>